<reference evidence="4 5" key="1">
    <citation type="submission" date="2021-01" db="EMBL/GenBank/DDBJ databases">
        <title>Sequencing the genomes of 1000 actinobacteria strains.</title>
        <authorList>
            <person name="Klenk H.-P."/>
        </authorList>
    </citation>
    <scope>NUCLEOTIDE SEQUENCE [LARGE SCALE GENOMIC DNA]</scope>
    <source>
        <strain evidence="4 5">DSM 18662</strain>
    </source>
</reference>
<dbReference type="InterPro" id="IPR015797">
    <property type="entry name" value="NUDIX_hydrolase-like_dom_sf"/>
</dbReference>
<sequence>MPLSPYIADVRAKLGHDLLLLPSVSAAIVNERGDLLLAKHDDLWSTIGGLIEPDESPQQAVVREIKEETNLDAELLGIVGVYGGQDCRVTYSNGDQVAFVSTMFGLSLAHDRLDDHDVVLETGEGILDLGWFAPEQLDGLPLQPWIHRALADAYAWARTRRSEWEPTGLSAGR</sequence>
<feature type="domain" description="Nudix hydrolase" evidence="3">
    <location>
        <begin position="19"/>
        <end position="154"/>
    </location>
</feature>
<gene>
    <name evidence="4" type="ORF">JOE57_002496</name>
</gene>
<dbReference type="RefSeq" id="WP_204918421.1">
    <property type="nucleotide sequence ID" value="NZ_BAAAQP010000003.1"/>
</dbReference>
<proteinExistence type="predicted"/>
<comment type="cofactor">
    <cofactor evidence="1">
        <name>Mg(2+)</name>
        <dbReference type="ChEBI" id="CHEBI:18420"/>
    </cofactor>
</comment>
<dbReference type="PROSITE" id="PS51462">
    <property type="entry name" value="NUDIX"/>
    <property type="match status" value="1"/>
</dbReference>
<keyword evidence="5" id="KW-1185">Reference proteome</keyword>
<dbReference type="PROSITE" id="PS00893">
    <property type="entry name" value="NUDIX_BOX"/>
    <property type="match status" value="1"/>
</dbReference>
<evidence type="ECO:0000313" key="5">
    <source>
        <dbReference type="Proteomes" id="UP000704762"/>
    </source>
</evidence>
<accession>A0ABS2RKN9</accession>
<dbReference type="SUPFAM" id="SSF55811">
    <property type="entry name" value="Nudix"/>
    <property type="match status" value="1"/>
</dbReference>
<evidence type="ECO:0000256" key="1">
    <source>
        <dbReference type="ARBA" id="ARBA00001946"/>
    </source>
</evidence>
<dbReference type="Proteomes" id="UP000704762">
    <property type="component" value="Unassembled WGS sequence"/>
</dbReference>
<dbReference type="PANTHER" id="PTHR43046:SF14">
    <property type="entry name" value="MUTT_NUDIX FAMILY PROTEIN"/>
    <property type="match status" value="1"/>
</dbReference>
<evidence type="ECO:0000313" key="4">
    <source>
        <dbReference type="EMBL" id="MBM7799575.1"/>
    </source>
</evidence>
<organism evidence="4 5">
    <name type="scientific">Microlunatus panaciterrae</name>
    <dbReference type="NCBI Taxonomy" id="400768"/>
    <lineage>
        <taxon>Bacteria</taxon>
        <taxon>Bacillati</taxon>
        <taxon>Actinomycetota</taxon>
        <taxon>Actinomycetes</taxon>
        <taxon>Propionibacteriales</taxon>
        <taxon>Propionibacteriaceae</taxon>
        <taxon>Microlunatus</taxon>
    </lineage>
</organism>
<dbReference type="InterPro" id="IPR020084">
    <property type="entry name" value="NUDIX_hydrolase_CS"/>
</dbReference>
<evidence type="ECO:0000259" key="3">
    <source>
        <dbReference type="PROSITE" id="PS51462"/>
    </source>
</evidence>
<comment type="caution">
    <text evidence="4">The sequence shown here is derived from an EMBL/GenBank/DDBJ whole genome shotgun (WGS) entry which is preliminary data.</text>
</comment>
<protein>
    <submittedName>
        <fullName evidence="4">8-oxo-dGTP pyrophosphatase MutT (NUDIX family)</fullName>
    </submittedName>
</protein>
<evidence type="ECO:0000256" key="2">
    <source>
        <dbReference type="ARBA" id="ARBA00022801"/>
    </source>
</evidence>
<name>A0ABS2RKN9_9ACTN</name>
<dbReference type="PANTHER" id="PTHR43046">
    <property type="entry name" value="GDP-MANNOSE MANNOSYL HYDROLASE"/>
    <property type="match status" value="1"/>
</dbReference>
<dbReference type="EMBL" id="JAFBCF010000001">
    <property type="protein sequence ID" value="MBM7799575.1"/>
    <property type="molecule type" value="Genomic_DNA"/>
</dbReference>
<keyword evidence="2" id="KW-0378">Hydrolase</keyword>
<dbReference type="Pfam" id="PF00293">
    <property type="entry name" value="NUDIX"/>
    <property type="match status" value="1"/>
</dbReference>
<dbReference type="Gene3D" id="3.90.79.10">
    <property type="entry name" value="Nucleoside Triphosphate Pyrophosphohydrolase"/>
    <property type="match status" value="1"/>
</dbReference>
<dbReference type="InterPro" id="IPR000086">
    <property type="entry name" value="NUDIX_hydrolase_dom"/>
</dbReference>